<evidence type="ECO:0000259" key="10">
    <source>
        <dbReference type="PROSITE" id="PS51643"/>
    </source>
</evidence>
<dbReference type="NCBIfam" id="TIGR01587">
    <property type="entry name" value="cas3_core"/>
    <property type="match status" value="1"/>
</dbReference>
<dbReference type="InterPro" id="IPR006483">
    <property type="entry name" value="CRISPR-assoc_Cas3_HD"/>
</dbReference>
<dbReference type="GO" id="GO:0004518">
    <property type="term" value="F:nuclease activity"/>
    <property type="evidence" value="ECO:0007669"/>
    <property type="project" value="UniProtKB-KW"/>
</dbReference>
<organism evidence="11 12">
    <name type="scientific">Peterkaempfera bronchialis</name>
    <dbReference type="NCBI Taxonomy" id="2126346"/>
    <lineage>
        <taxon>Bacteria</taxon>
        <taxon>Bacillati</taxon>
        <taxon>Actinomycetota</taxon>
        <taxon>Actinomycetes</taxon>
        <taxon>Kitasatosporales</taxon>
        <taxon>Streptomycetaceae</taxon>
        <taxon>Peterkaempfera</taxon>
    </lineage>
</organism>
<dbReference type="Gene3D" id="1.10.3210.30">
    <property type="match status" value="1"/>
</dbReference>
<comment type="similarity">
    <text evidence="2">In the central section; belongs to the CRISPR-associated helicase Cas3 family.</text>
</comment>
<dbReference type="InterPro" id="IPR054712">
    <property type="entry name" value="Cas3-like_dom"/>
</dbReference>
<keyword evidence="4" id="KW-0479">Metal-binding</keyword>
<evidence type="ECO:0000256" key="7">
    <source>
        <dbReference type="ARBA" id="ARBA00022806"/>
    </source>
</evidence>
<evidence type="ECO:0000256" key="5">
    <source>
        <dbReference type="ARBA" id="ARBA00022741"/>
    </source>
</evidence>
<dbReference type="GO" id="GO:0003723">
    <property type="term" value="F:RNA binding"/>
    <property type="evidence" value="ECO:0007669"/>
    <property type="project" value="TreeGrafter"/>
</dbReference>
<keyword evidence="7" id="KW-0347">Helicase</keyword>
<dbReference type="InterPro" id="IPR038257">
    <property type="entry name" value="CRISPR-assoc_Cas3_HD_sf"/>
</dbReference>
<dbReference type="AlphaFoldDB" id="A0A345T1G1"/>
<dbReference type="Pfam" id="PF18019">
    <property type="entry name" value="Cas3_HD"/>
    <property type="match status" value="1"/>
</dbReference>
<evidence type="ECO:0000256" key="6">
    <source>
        <dbReference type="ARBA" id="ARBA00022801"/>
    </source>
</evidence>
<dbReference type="GO" id="GO:0016787">
    <property type="term" value="F:hydrolase activity"/>
    <property type="evidence" value="ECO:0007669"/>
    <property type="project" value="UniProtKB-KW"/>
</dbReference>
<dbReference type="Pfam" id="PF22590">
    <property type="entry name" value="Cas3-like_C_2"/>
    <property type="match status" value="1"/>
</dbReference>
<evidence type="ECO:0000256" key="3">
    <source>
        <dbReference type="ARBA" id="ARBA00022722"/>
    </source>
</evidence>
<dbReference type="GO" id="GO:0051607">
    <property type="term" value="P:defense response to virus"/>
    <property type="evidence" value="ECO:0007669"/>
    <property type="project" value="UniProtKB-KW"/>
</dbReference>
<name>A0A345T1G1_9ACTN</name>
<dbReference type="PROSITE" id="PS51643">
    <property type="entry name" value="HD_CAS3"/>
    <property type="match status" value="1"/>
</dbReference>
<comment type="similarity">
    <text evidence="1">In the N-terminal section; belongs to the CRISPR-associated nuclease Cas3-HD family.</text>
</comment>
<dbReference type="SUPFAM" id="SSF52540">
    <property type="entry name" value="P-loop containing nucleoside triphosphate hydrolases"/>
    <property type="match status" value="1"/>
</dbReference>
<protein>
    <submittedName>
        <fullName evidence="11">CRISPR-associated helicase Cas3</fullName>
    </submittedName>
</protein>
<dbReference type="InterPro" id="IPR027417">
    <property type="entry name" value="P-loop_NTPase"/>
</dbReference>
<dbReference type="PANTHER" id="PTHR47963">
    <property type="entry name" value="DEAD-BOX ATP-DEPENDENT RNA HELICASE 47, MITOCHONDRIAL"/>
    <property type="match status" value="1"/>
</dbReference>
<dbReference type="Proteomes" id="UP000249340">
    <property type="component" value="Chromosome"/>
</dbReference>
<dbReference type="RefSeq" id="WP_111491395.1">
    <property type="nucleotide sequence ID" value="NZ_CP031264.1"/>
</dbReference>
<dbReference type="GO" id="GO:0003724">
    <property type="term" value="F:RNA helicase activity"/>
    <property type="evidence" value="ECO:0007669"/>
    <property type="project" value="TreeGrafter"/>
</dbReference>
<dbReference type="CDD" id="cd17930">
    <property type="entry name" value="DEXHc_cas3"/>
    <property type="match status" value="1"/>
</dbReference>
<dbReference type="InterPro" id="IPR014001">
    <property type="entry name" value="Helicase_ATP-bd"/>
</dbReference>
<keyword evidence="3" id="KW-0540">Nuclease</keyword>
<dbReference type="Pfam" id="PF18395">
    <property type="entry name" value="Cas3_C"/>
    <property type="match status" value="1"/>
</dbReference>
<dbReference type="KEGG" id="stri:C7M71_022845"/>
<evidence type="ECO:0000256" key="4">
    <source>
        <dbReference type="ARBA" id="ARBA00022723"/>
    </source>
</evidence>
<dbReference type="GO" id="GO:0005524">
    <property type="term" value="F:ATP binding"/>
    <property type="evidence" value="ECO:0007669"/>
    <property type="project" value="UniProtKB-KW"/>
</dbReference>
<keyword evidence="5" id="KW-0547">Nucleotide-binding</keyword>
<keyword evidence="8" id="KW-0067">ATP-binding</keyword>
<evidence type="ECO:0000256" key="2">
    <source>
        <dbReference type="ARBA" id="ARBA00009046"/>
    </source>
</evidence>
<accession>A0A345T1G1</accession>
<dbReference type="EMBL" id="CP031264">
    <property type="protein sequence ID" value="AXI79816.1"/>
    <property type="molecule type" value="Genomic_DNA"/>
</dbReference>
<dbReference type="CDD" id="cd09641">
    <property type="entry name" value="Cas3''_I"/>
    <property type="match status" value="1"/>
</dbReference>
<evidence type="ECO:0000256" key="1">
    <source>
        <dbReference type="ARBA" id="ARBA00006847"/>
    </source>
</evidence>
<keyword evidence="12" id="KW-1185">Reference proteome</keyword>
<reference evidence="12" key="1">
    <citation type="submission" date="2018-07" db="EMBL/GenBank/DDBJ databases">
        <title>Streptacidiphilus bronchialis DSM 106435 chromosome.</title>
        <authorList>
            <person name="Batra D."/>
            <person name="Gulvik C.A."/>
        </authorList>
    </citation>
    <scope>NUCLEOTIDE SEQUENCE [LARGE SCALE GENOMIC DNA]</scope>
    <source>
        <strain evidence="12">DSM 106435</strain>
    </source>
</reference>
<dbReference type="OrthoDB" id="9810236at2"/>
<dbReference type="SMART" id="SM00487">
    <property type="entry name" value="DEXDc"/>
    <property type="match status" value="1"/>
</dbReference>
<gene>
    <name evidence="11" type="primary">cas3</name>
    <name evidence="11" type="ORF">C7M71_022845</name>
</gene>
<feature type="domain" description="HD Cas3-type" evidence="10">
    <location>
        <begin position="12"/>
        <end position="222"/>
    </location>
</feature>
<keyword evidence="9" id="KW-0051">Antiviral defense</keyword>
<dbReference type="NCBIfam" id="TIGR01596">
    <property type="entry name" value="cas3_HD"/>
    <property type="match status" value="1"/>
</dbReference>
<dbReference type="PANTHER" id="PTHR47963:SF9">
    <property type="entry name" value="CRISPR-ASSOCIATED ENDONUCLEASE_HELICASE CAS3"/>
    <property type="match status" value="1"/>
</dbReference>
<evidence type="ECO:0000256" key="8">
    <source>
        <dbReference type="ARBA" id="ARBA00022840"/>
    </source>
</evidence>
<evidence type="ECO:0000256" key="9">
    <source>
        <dbReference type="ARBA" id="ARBA00023118"/>
    </source>
</evidence>
<dbReference type="InterPro" id="IPR041372">
    <property type="entry name" value="Cas3_C"/>
</dbReference>
<dbReference type="Gene3D" id="3.40.50.300">
    <property type="entry name" value="P-loop containing nucleotide triphosphate hydrolases"/>
    <property type="match status" value="2"/>
</dbReference>
<dbReference type="GO" id="GO:0046872">
    <property type="term" value="F:metal ion binding"/>
    <property type="evidence" value="ECO:0007669"/>
    <property type="project" value="UniProtKB-KW"/>
</dbReference>
<dbReference type="InterPro" id="IPR006474">
    <property type="entry name" value="Helicase_Cas3_CRISPR-ass_core"/>
</dbReference>
<evidence type="ECO:0000313" key="12">
    <source>
        <dbReference type="Proteomes" id="UP000249340"/>
    </source>
</evidence>
<keyword evidence="6" id="KW-0378">Hydrolase</keyword>
<evidence type="ECO:0000313" key="11">
    <source>
        <dbReference type="EMBL" id="AXI79816.1"/>
    </source>
</evidence>
<proteinExistence type="inferred from homology"/>
<sequence length="976" mass="105242">MIDTRLWGKSAGLEKPYPLMGHLVDTAMVAGAVWDGALTVVQHAAVAEALGVAMAEARRLVMFWAGLHDIGKILPRFQDMAAQDRPAHCAFLSEETYAHDRERDSQAEKIRHECATSRALPQLLAALGYPTAGRPARLLLTQVAQLLGGHHGRYPLGVEPQDLRDPLRRLPELGIGGWADQRREHVAALHGVLGRPEAPVARAMPVELAVVVAGVVIVSDWLASQDHVVSAQQAAADEIGGLRTPQSLLAHAKRASEAAPALVRDAGLGRASFRRHGFAGLFPEIARPHPLQVSIEAGLPGAVSGPGVLLVTAPPGEGKTEAALYAATVMGAACGSGGLFFALPTQATANQMYDRVVGFARRNLLDSAQVTLLHGSADLNERYAEPSPNDDGVEPRVLSDHDGGLRESAEVSVVASRWLRLRGRGILAPIAVGTVDQALMGVLPLKRNALRHLGLSGKTVVVDEAHAYDAYTHALLLRLLVWLGAMGVPVVLLSATLTGETAAGLVEAYLSGAGREPGSYRLPPPAYPGWLYADARSGSLTAPEEPVGSVRARRLSVDVLPVTHTYDATAPDGRLAALIRELHGVTAEGGCAAVICTTVAEAQRTYEALRDHYREHYGPAYAGWDDRSTDDAARQDAEAGPRLRLLHARFPARRRAAITAEAESWFGRIDKEGIRRPEPPRGTVLVSTQVIEQSLDLDFDLIVSDLAPMALLLQRAGRVWRHSEPGPSRPAWCREPRLAVLAPVGDDGRLSVPAAWGDVYAPSLLQRTLELMERRKSDPVRVPEDVQQLIDEVYAPEFTSTDPDALMKRDIKRLTDDMARRGLAGMVMLPPPAMVGSLHQLTTSDADEDLVATRLGAETVQLLPVFYDSEGKRWLDEACTIPFPERGSRNDGRFTRVEIRALLGHVVPLAHGPWRQACAEANDPPASWRREPRLARLVLLPHRIVAGDGLAGAVLGDYTLTLTHSLGLVISRAQKS</sequence>
<dbReference type="InterPro" id="IPR050547">
    <property type="entry name" value="DEAD_box_RNA_helicases"/>
</dbReference>